<feature type="transmembrane region" description="Helical" evidence="1">
    <location>
        <begin position="30"/>
        <end position="49"/>
    </location>
</feature>
<evidence type="ECO:0000256" key="1">
    <source>
        <dbReference type="SAM" id="Phobius"/>
    </source>
</evidence>
<feature type="non-terminal residue" evidence="2">
    <location>
        <position position="1"/>
    </location>
</feature>
<evidence type="ECO:0000313" key="3">
    <source>
        <dbReference type="Proteomes" id="UP001356427"/>
    </source>
</evidence>
<reference evidence="2 3" key="1">
    <citation type="submission" date="2021-04" db="EMBL/GenBank/DDBJ databases">
        <authorList>
            <person name="De Guttry C."/>
            <person name="Zahm M."/>
            <person name="Klopp C."/>
            <person name="Cabau C."/>
            <person name="Louis A."/>
            <person name="Berthelot C."/>
            <person name="Parey E."/>
            <person name="Roest Crollius H."/>
            <person name="Montfort J."/>
            <person name="Robinson-Rechavi M."/>
            <person name="Bucao C."/>
            <person name="Bouchez O."/>
            <person name="Gislard M."/>
            <person name="Lluch J."/>
            <person name="Milhes M."/>
            <person name="Lampietro C."/>
            <person name="Lopez Roques C."/>
            <person name="Donnadieu C."/>
            <person name="Braasch I."/>
            <person name="Desvignes T."/>
            <person name="Postlethwait J."/>
            <person name="Bobe J."/>
            <person name="Wedekind C."/>
            <person name="Guiguen Y."/>
        </authorList>
    </citation>
    <scope>NUCLEOTIDE SEQUENCE [LARGE SCALE GENOMIC DNA]</scope>
    <source>
        <strain evidence="2">Cs_M1</strain>
        <tissue evidence="2">Blood</tissue>
    </source>
</reference>
<keyword evidence="1" id="KW-1133">Transmembrane helix</keyword>
<comment type="caution">
    <text evidence="2">The sequence shown here is derived from an EMBL/GenBank/DDBJ whole genome shotgun (WGS) entry which is preliminary data.</text>
</comment>
<dbReference type="Proteomes" id="UP001356427">
    <property type="component" value="Unassembled WGS sequence"/>
</dbReference>
<keyword evidence="3" id="KW-1185">Reference proteome</keyword>
<keyword evidence="1" id="KW-0472">Membrane</keyword>
<name>A0AAN8M231_9TELE</name>
<sequence length="67" mass="7373">GSSAESCVHAVRTQLVANIISASWKVERPVVPSVLVVMVFNALLPFVLYREFLPGLHDVAEPIRTEL</sequence>
<gene>
    <name evidence="2" type="ORF">J4Q44_G00098210</name>
</gene>
<protein>
    <submittedName>
        <fullName evidence="2">Uncharacterized protein</fullName>
    </submittedName>
</protein>
<organism evidence="2 3">
    <name type="scientific">Coregonus suidteri</name>
    <dbReference type="NCBI Taxonomy" id="861788"/>
    <lineage>
        <taxon>Eukaryota</taxon>
        <taxon>Metazoa</taxon>
        <taxon>Chordata</taxon>
        <taxon>Craniata</taxon>
        <taxon>Vertebrata</taxon>
        <taxon>Euteleostomi</taxon>
        <taxon>Actinopterygii</taxon>
        <taxon>Neopterygii</taxon>
        <taxon>Teleostei</taxon>
        <taxon>Protacanthopterygii</taxon>
        <taxon>Salmoniformes</taxon>
        <taxon>Salmonidae</taxon>
        <taxon>Coregoninae</taxon>
        <taxon>Coregonus</taxon>
    </lineage>
</organism>
<evidence type="ECO:0000313" key="2">
    <source>
        <dbReference type="EMBL" id="KAK6320714.1"/>
    </source>
</evidence>
<dbReference type="AlphaFoldDB" id="A0AAN8M231"/>
<dbReference type="EMBL" id="JAGTTL010000007">
    <property type="protein sequence ID" value="KAK6320714.1"/>
    <property type="molecule type" value="Genomic_DNA"/>
</dbReference>
<keyword evidence="1" id="KW-0812">Transmembrane</keyword>
<accession>A0AAN8M231</accession>
<proteinExistence type="predicted"/>